<dbReference type="InterPro" id="IPR035992">
    <property type="entry name" value="Ricin_B-like_lectins"/>
</dbReference>
<dbReference type="EMBL" id="JAYMGO010000008">
    <property type="protein sequence ID" value="KAL1270316.1"/>
    <property type="molecule type" value="Genomic_DNA"/>
</dbReference>
<reference evidence="2 3" key="1">
    <citation type="submission" date="2023-09" db="EMBL/GenBank/DDBJ databases">
        <authorList>
            <person name="Wang M."/>
        </authorList>
    </citation>
    <scope>NUCLEOTIDE SEQUENCE [LARGE SCALE GENOMIC DNA]</scope>
    <source>
        <strain evidence="2">GT-2023</strain>
        <tissue evidence="2">Liver</tissue>
    </source>
</reference>
<protein>
    <submittedName>
        <fullName evidence="2">Uncharacterized protein</fullName>
    </submittedName>
</protein>
<dbReference type="SUPFAM" id="SSF50370">
    <property type="entry name" value="Ricin B-like lectins"/>
    <property type="match status" value="1"/>
</dbReference>
<keyword evidence="1" id="KW-0812">Transmembrane</keyword>
<keyword evidence="1" id="KW-0472">Membrane</keyword>
<feature type="transmembrane region" description="Helical" evidence="1">
    <location>
        <begin position="187"/>
        <end position="209"/>
    </location>
</feature>
<gene>
    <name evidence="2" type="ORF">QQF64_032605</name>
</gene>
<keyword evidence="1" id="KW-1133">Transmembrane helix</keyword>
<name>A0ABR3N0I5_9TELE</name>
<accession>A0ABR3N0I5</accession>
<evidence type="ECO:0000313" key="3">
    <source>
        <dbReference type="Proteomes" id="UP001558613"/>
    </source>
</evidence>
<comment type="caution">
    <text evidence="2">The sequence shown here is derived from an EMBL/GenBank/DDBJ whole genome shotgun (WGS) entry which is preliminary data.</text>
</comment>
<evidence type="ECO:0000313" key="2">
    <source>
        <dbReference type="EMBL" id="KAL1270316.1"/>
    </source>
</evidence>
<keyword evidence="3" id="KW-1185">Reference proteome</keyword>
<dbReference type="Gene3D" id="2.80.10.50">
    <property type="match status" value="1"/>
</dbReference>
<proteinExistence type="predicted"/>
<organism evidence="2 3">
    <name type="scientific">Cirrhinus molitorella</name>
    <name type="common">mud carp</name>
    <dbReference type="NCBI Taxonomy" id="172907"/>
    <lineage>
        <taxon>Eukaryota</taxon>
        <taxon>Metazoa</taxon>
        <taxon>Chordata</taxon>
        <taxon>Craniata</taxon>
        <taxon>Vertebrata</taxon>
        <taxon>Euteleostomi</taxon>
        <taxon>Actinopterygii</taxon>
        <taxon>Neopterygii</taxon>
        <taxon>Teleostei</taxon>
        <taxon>Ostariophysi</taxon>
        <taxon>Cypriniformes</taxon>
        <taxon>Cyprinidae</taxon>
        <taxon>Labeoninae</taxon>
        <taxon>Labeonini</taxon>
        <taxon>Cirrhinus</taxon>
    </lineage>
</organism>
<dbReference type="Proteomes" id="UP001558613">
    <property type="component" value="Unassembled WGS sequence"/>
</dbReference>
<sequence length="225" mass="25663">MSLSFNFCLGSEKISNWAKITLLPCNDHSPVQTWECKDESLFGLKGHPLHLNYGNKKDNVVLYTGTGDLSRWQIYETKRNLCSGYQVVPVPNITVFRQMEDRERVMVMCSFGKRLNESTFHLLLEGEHNYTQNNPLCYSSEKCVFEVKDSPPVSLICEHKIHSVESHQSETYIYSASGVAEEEGISLFYICFSSFIAVGLLIMIAAVVVTTIMSKTKRFNEYCDR</sequence>
<evidence type="ECO:0000256" key="1">
    <source>
        <dbReference type="SAM" id="Phobius"/>
    </source>
</evidence>